<keyword evidence="2" id="KW-1185">Reference proteome</keyword>
<protein>
    <submittedName>
        <fullName evidence="1">Transcriptional regulator</fullName>
    </submittedName>
</protein>
<reference evidence="1 2" key="1">
    <citation type="submission" date="2016-03" db="EMBL/GenBank/DDBJ databases">
        <authorList>
            <person name="Ploux O."/>
        </authorList>
    </citation>
    <scope>NUCLEOTIDE SEQUENCE [LARGE SCALE GENOMIC DNA]</scope>
    <source>
        <strain evidence="1 2">R-45370</strain>
    </source>
</reference>
<dbReference type="EMBL" id="LUUI01000095">
    <property type="protein sequence ID" value="OAI16497.1"/>
    <property type="molecule type" value="Genomic_DNA"/>
</dbReference>
<dbReference type="AlphaFoldDB" id="A0A177NEQ5"/>
<dbReference type="InterPro" id="IPR025427">
    <property type="entry name" value="DUF4160"/>
</dbReference>
<name>A0A177NEQ5_9GAMM</name>
<accession>A0A177NEQ5</accession>
<dbReference type="Pfam" id="PF13711">
    <property type="entry name" value="DUF4160"/>
    <property type="match status" value="1"/>
</dbReference>
<organism evidence="1 2">
    <name type="scientific">Methylomonas lenta</name>
    <dbReference type="NCBI Taxonomy" id="980561"/>
    <lineage>
        <taxon>Bacteria</taxon>
        <taxon>Pseudomonadati</taxon>
        <taxon>Pseudomonadota</taxon>
        <taxon>Gammaproteobacteria</taxon>
        <taxon>Methylococcales</taxon>
        <taxon>Methylococcaceae</taxon>
        <taxon>Methylomonas</taxon>
    </lineage>
</organism>
<dbReference type="RefSeq" id="WP_066981046.1">
    <property type="nucleotide sequence ID" value="NZ_LUUI01000095.1"/>
</dbReference>
<evidence type="ECO:0000313" key="1">
    <source>
        <dbReference type="EMBL" id="OAI16497.1"/>
    </source>
</evidence>
<dbReference type="Proteomes" id="UP000078476">
    <property type="component" value="Unassembled WGS sequence"/>
</dbReference>
<sequence length="86" mass="9959">MPTISMFYGILIKMFFDDHAPPHFHAEYGEFELVIAINPIKIIKGDAPKRVKSMVLEWTALHQEELLLDWELCKNLQPPVAIEPLE</sequence>
<evidence type="ECO:0000313" key="2">
    <source>
        <dbReference type="Proteomes" id="UP000078476"/>
    </source>
</evidence>
<comment type="caution">
    <text evidence="1">The sequence shown here is derived from an EMBL/GenBank/DDBJ whole genome shotgun (WGS) entry which is preliminary data.</text>
</comment>
<dbReference type="STRING" id="980561.A1359_07555"/>
<gene>
    <name evidence="1" type="ORF">A1359_07555</name>
</gene>
<dbReference type="OrthoDB" id="122670at2"/>
<proteinExistence type="predicted"/>